<dbReference type="Proteomes" id="UP000031011">
    <property type="component" value="Unassembled WGS sequence"/>
</dbReference>
<proteinExistence type="predicted"/>
<name>A0A837DTZ7_9LACO</name>
<dbReference type="EMBL" id="AWYA01000098">
    <property type="protein sequence ID" value="KIC04546.1"/>
    <property type="molecule type" value="Genomic_DNA"/>
</dbReference>
<sequence length="103" mass="11349">MKKTTFKLIGACILGTIAFAKRKEILNSVVSRTQKFDELVSSVNSWSQSAGRVKQKTSAFMNALSDSGVVLSELTESFDKFEEELDPLTKKLGQNISSLDSQN</sequence>
<dbReference type="AlphaFoldDB" id="A0A837DTZ7"/>
<gene>
    <name evidence="1" type="ORF">LRN_0979</name>
</gene>
<evidence type="ECO:0000313" key="1">
    <source>
        <dbReference type="EMBL" id="KIC04546.1"/>
    </source>
</evidence>
<accession>A0A837DTZ7</accession>
<protein>
    <submittedName>
        <fullName evidence="1">Uncharacterized protein</fullName>
    </submittedName>
</protein>
<comment type="caution">
    <text evidence="1">The sequence shown here is derived from an EMBL/GenBank/DDBJ whole genome shotgun (WGS) entry which is preliminary data.</text>
</comment>
<organism evidence="1 2">
    <name type="scientific">Ligilactobacillus ruminis DPC 6832</name>
    <dbReference type="NCBI Taxonomy" id="1402208"/>
    <lineage>
        <taxon>Bacteria</taxon>
        <taxon>Bacillati</taxon>
        <taxon>Bacillota</taxon>
        <taxon>Bacilli</taxon>
        <taxon>Lactobacillales</taxon>
        <taxon>Lactobacillaceae</taxon>
        <taxon>Ligilactobacillus</taxon>
    </lineage>
</organism>
<reference evidence="1 2" key="1">
    <citation type="journal article" date="2015" name="BMC Microbiol.">
        <title>Lactobacillus ruminis strains cluster according to their mammalian gut source.</title>
        <authorList>
            <person name="O' Donnell M.M."/>
            <person name="Harris H.M."/>
            <person name="Lynch D.B."/>
            <person name="Ross R.P."/>
            <person name="O'Toole P.W."/>
        </authorList>
    </citation>
    <scope>NUCLEOTIDE SEQUENCE [LARGE SCALE GENOMIC DNA]</scope>
    <source>
        <strain evidence="1 2">DPC 6832</strain>
    </source>
</reference>
<evidence type="ECO:0000313" key="2">
    <source>
        <dbReference type="Proteomes" id="UP000031011"/>
    </source>
</evidence>